<evidence type="ECO:0000313" key="1">
    <source>
        <dbReference type="EMBL" id="KAL1847667.1"/>
    </source>
</evidence>
<feature type="non-terminal residue" evidence="1">
    <location>
        <position position="94"/>
    </location>
</feature>
<sequence>MYNECSLTYPEKDKLVALAAVAQRSAAVFGEEYYAGHFRKNMPFDLAWQRTERRSGQSSAIKRCPTWSWTSVDAEVIAFAIIGVLKKSLVVIDS</sequence>
<dbReference type="PANTHER" id="PTHR33112">
    <property type="entry name" value="DOMAIN PROTEIN, PUTATIVE-RELATED"/>
    <property type="match status" value="1"/>
</dbReference>
<reference evidence="1 2" key="1">
    <citation type="journal article" date="2024" name="IMA Fungus">
        <title>IMA Genome - F19 : A genome assembly and annotation guide to empower mycologists, including annotated draft genome sequences of Ceratocystis pirilliformis, Diaporthe australafricana, Fusarium ophioides, Paecilomyces lecythidis, and Sporothrix stenoceras.</title>
        <authorList>
            <person name="Aylward J."/>
            <person name="Wilson A.M."/>
            <person name="Visagie C.M."/>
            <person name="Spraker J."/>
            <person name="Barnes I."/>
            <person name="Buitendag C."/>
            <person name="Ceriani C."/>
            <person name="Del Mar Angel L."/>
            <person name="du Plessis D."/>
            <person name="Fuchs T."/>
            <person name="Gasser K."/>
            <person name="Kramer D."/>
            <person name="Li W."/>
            <person name="Munsamy K."/>
            <person name="Piso A."/>
            <person name="Price J.L."/>
            <person name="Sonnekus B."/>
            <person name="Thomas C."/>
            <person name="van der Nest A."/>
            <person name="van Dijk A."/>
            <person name="van Heerden A."/>
            <person name="van Vuuren N."/>
            <person name="Yilmaz N."/>
            <person name="Duong T.A."/>
            <person name="van der Merwe N.A."/>
            <person name="Wingfield M.J."/>
            <person name="Wingfield B.D."/>
        </authorList>
    </citation>
    <scope>NUCLEOTIDE SEQUENCE [LARGE SCALE GENOMIC DNA]</scope>
    <source>
        <strain evidence="1 2">CMW 18300</strain>
    </source>
</reference>
<proteinExistence type="predicted"/>
<name>A0ABR3VXE6_9PEZI</name>
<comment type="caution">
    <text evidence="1">The sequence shown here is derived from an EMBL/GenBank/DDBJ whole genome shotgun (WGS) entry which is preliminary data.</text>
</comment>
<evidence type="ECO:0000313" key="2">
    <source>
        <dbReference type="Proteomes" id="UP001583177"/>
    </source>
</evidence>
<protein>
    <submittedName>
        <fullName evidence="1">Uncharacterized protein</fullName>
    </submittedName>
</protein>
<dbReference type="PANTHER" id="PTHR33112:SF16">
    <property type="entry name" value="HETEROKARYON INCOMPATIBILITY DOMAIN-CONTAINING PROTEIN"/>
    <property type="match status" value="1"/>
</dbReference>
<keyword evidence="2" id="KW-1185">Reference proteome</keyword>
<organism evidence="1 2">
    <name type="scientific">Diaporthe australafricana</name>
    <dbReference type="NCBI Taxonomy" id="127596"/>
    <lineage>
        <taxon>Eukaryota</taxon>
        <taxon>Fungi</taxon>
        <taxon>Dikarya</taxon>
        <taxon>Ascomycota</taxon>
        <taxon>Pezizomycotina</taxon>
        <taxon>Sordariomycetes</taxon>
        <taxon>Sordariomycetidae</taxon>
        <taxon>Diaporthales</taxon>
        <taxon>Diaporthaceae</taxon>
        <taxon>Diaporthe</taxon>
    </lineage>
</organism>
<accession>A0ABR3VXE6</accession>
<dbReference type="EMBL" id="JAWRVE010000236">
    <property type="protein sequence ID" value="KAL1847667.1"/>
    <property type="molecule type" value="Genomic_DNA"/>
</dbReference>
<dbReference type="Proteomes" id="UP001583177">
    <property type="component" value="Unassembled WGS sequence"/>
</dbReference>
<gene>
    <name evidence="1" type="ORF">Daus18300_013873</name>
</gene>